<reference evidence="1" key="1">
    <citation type="journal article" date="2020" name="Stud. Mycol.">
        <title>101 Dothideomycetes genomes: a test case for predicting lifestyles and emergence of pathogens.</title>
        <authorList>
            <person name="Haridas S."/>
            <person name="Albert R."/>
            <person name="Binder M."/>
            <person name="Bloem J."/>
            <person name="Labutti K."/>
            <person name="Salamov A."/>
            <person name="Andreopoulos B."/>
            <person name="Baker S."/>
            <person name="Barry K."/>
            <person name="Bills G."/>
            <person name="Bluhm B."/>
            <person name="Cannon C."/>
            <person name="Castanera R."/>
            <person name="Culley D."/>
            <person name="Daum C."/>
            <person name="Ezra D."/>
            <person name="Gonzalez J."/>
            <person name="Henrissat B."/>
            <person name="Kuo A."/>
            <person name="Liang C."/>
            <person name="Lipzen A."/>
            <person name="Lutzoni F."/>
            <person name="Magnuson J."/>
            <person name="Mondo S."/>
            <person name="Nolan M."/>
            <person name="Ohm R."/>
            <person name="Pangilinan J."/>
            <person name="Park H.-J."/>
            <person name="Ramirez L."/>
            <person name="Alfaro M."/>
            <person name="Sun H."/>
            <person name="Tritt A."/>
            <person name="Yoshinaga Y."/>
            <person name="Zwiers L.-H."/>
            <person name="Turgeon B."/>
            <person name="Goodwin S."/>
            <person name="Spatafora J."/>
            <person name="Crous P."/>
            <person name="Grigoriev I."/>
        </authorList>
    </citation>
    <scope>NUCLEOTIDE SEQUENCE</scope>
    <source>
        <strain evidence="1">CBS 122367</strain>
    </source>
</reference>
<evidence type="ECO:0000313" key="2">
    <source>
        <dbReference type="Proteomes" id="UP000799291"/>
    </source>
</evidence>
<dbReference type="EMBL" id="MU005576">
    <property type="protein sequence ID" value="KAF2686492.1"/>
    <property type="molecule type" value="Genomic_DNA"/>
</dbReference>
<protein>
    <submittedName>
        <fullName evidence="1">Uncharacterized protein</fullName>
    </submittedName>
</protein>
<organism evidence="1 2">
    <name type="scientific">Lentithecium fluviatile CBS 122367</name>
    <dbReference type="NCBI Taxonomy" id="1168545"/>
    <lineage>
        <taxon>Eukaryota</taxon>
        <taxon>Fungi</taxon>
        <taxon>Dikarya</taxon>
        <taxon>Ascomycota</taxon>
        <taxon>Pezizomycotina</taxon>
        <taxon>Dothideomycetes</taxon>
        <taxon>Pleosporomycetidae</taxon>
        <taxon>Pleosporales</taxon>
        <taxon>Massarineae</taxon>
        <taxon>Lentitheciaceae</taxon>
        <taxon>Lentithecium</taxon>
    </lineage>
</organism>
<gene>
    <name evidence="1" type="ORF">K458DRAFT_198739</name>
</gene>
<name>A0A6G1J7J3_9PLEO</name>
<proteinExistence type="predicted"/>
<accession>A0A6G1J7J3</accession>
<keyword evidence="2" id="KW-1185">Reference proteome</keyword>
<evidence type="ECO:0000313" key="1">
    <source>
        <dbReference type="EMBL" id="KAF2686492.1"/>
    </source>
</evidence>
<dbReference type="AlphaFoldDB" id="A0A6G1J7J3"/>
<dbReference type="Proteomes" id="UP000799291">
    <property type="component" value="Unassembled WGS sequence"/>
</dbReference>
<sequence length="93" mass="10656">MVAAVGNLMFREMGRLLFSWVRWRVFDGRASGWRGSWVRWRVFDGRASGWRGRVSRVVLIVDRVLWLVKALGKKLEVRGGDAGGKLDLAMHLD</sequence>